<evidence type="ECO:0000313" key="1">
    <source>
        <dbReference type="EMBL" id="SET14503.1"/>
    </source>
</evidence>
<dbReference type="Proteomes" id="UP000198618">
    <property type="component" value="Unassembled WGS sequence"/>
</dbReference>
<dbReference type="AlphaFoldDB" id="A0A1I0C4X6"/>
<dbReference type="STRING" id="930131.SAMN05216389_10635"/>
<accession>A0A1I0C4X6</accession>
<keyword evidence="2" id="KW-1185">Reference proteome</keyword>
<dbReference type="OrthoDB" id="2691890at2"/>
<reference evidence="1 2" key="1">
    <citation type="submission" date="2016-10" db="EMBL/GenBank/DDBJ databases">
        <authorList>
            <person name="de Groot N.N."/>
        </authorList>
    </citation>
    <scope>NUCLEOTIDE SEQUENCE [LARGE SCALE GENOMIC DNA]</scope>
    <source>
        <strain evidence="1 2">IBRC-M 10780</strain>
    </source>
</reference>
<proteinExistence type="predicted"/>
<sequence length="61" mass="7264">MLVNELVTAYEAERKEAPRTMNDLLDYYQKKYIAGEIDIKDYRDVYNFLHQQGATSAHEYM</sequence>
<gene>
    <name evidence="1" type="ORF">SAMN05216389_10635</name>
</gene>
<name>A0A1I0C4X6_9BACI</name>
<evidence type="ECO:0000313" key="2">
    <source>
        <dbReference type="Proteomes" id="UP000198618"/>
    </source>
</evidence>
<protein>
    <submittedName>
        <fullName evidence="1">YppF-like protein</fullName>
    </submittedName>
</protein>
<dbReference type="EMBL" id="FOHE01000006">
    <property type="protein sequence ID" value="SET14503.1"/>
    <property type="molecule type" value="Genomic_DNA"/>
</dbReference>
<organism evidence="1 2">
    <name type="scientific">Oceanobacillus limi</name>
    <dbReference type="NCBI Taxonomy" id="930131"/>
    <lineage>
        <taxon>Bacteria</taxon>
        <taxon>Bacillati</taxon>
        <taxon>Bacillota</taxon>
        <taxon>Bacilli</taxon>
        <taxon>Bacillales</taxon>
        <taxon>Bacillaceae</taxon>
        <taxon>Oceanobacillus</taxon>
    </lineage>
</organism>
<dbReference type="Pfam" id="PF14178">
    <property type="entry name" value="YppF"/>
    <property type="match status" value="1"/>
</dbReference>
<dbReference type="InterPro" id="IPR025553">
    <property type="entry name" value="YppF"/>
</dbReference>
<dbReference type="RefSeq" id="WP_090868637.1">
    <property type="nucleotide sequence ID" value="NZ_FOHE01000006.1"/>
</dbReference>